<dbReference type="PANTHER" id="PTHR48020:SF40">
    <property type="entry name" value="MAJOR FACILITATOR SUPERFAMILY (MFS) PROFILE DOMAIN-CONTAINING PROTEIN"/>
    <property type="match status" value="1"/>
</dbReference>
<evidence type="ECO:0000256" key="6">
    <source>
        <dbReference type="ARBA" id="ARBA00023136"/>
    </source>
</evidence>
<dbReference type="Pfam" id="PF00083">
    <property type="entry name" value="Sugar_tr"/>
    <property type="match status" value="1"/>
</dbReference>
<dbReference type="AlphaFoldDB" id="A0A9Q9AZL3"/>
<keyword evidence="4 7" id="KW-0812">Transmembrane</keyword>
<dbReference type="InterPro" id="IPR050814">
    <property type="entry name" value="Myo-inositol_Transporter"/>
</dbReference>
<dbReference type="InterPro" id="IPR020846">
    <property type="entry name" value="MFS_dom"/>
</dbReference>
<protein>
    <submittedName>
        <fullName evidence="9">Major facilitator, sugar transporter, major facilitator superfamily</fullName>
    </submittedName>
</protein>
<evidence type="ECO:0000313" key="10">
    <source>
        <dbReference type="Proteomes" id="UP001056384"/>
    </source>
</evidence>
<dbReference type="InterPro" id="IPR003663">
    <property type="entry name" value="Sugar/inositol_transpt"/>
</dbReference>
<keyword evidence="3" id="KW-0813">Transport</keyword>
<dbReference type="Gene3D" id="1.20.1250.20">
    <property type="entry name" value="MFS general substrate transporter like domains"/>
    <property type="match status" value="1"/>
</dbReference>
<feature type="transmembrane region" description="Helical" evidence="7">
    <location>
        <begin position="541"/>
        <end position="562"/>
    </location>
</feature>
<dbReference type="PROSITE" id="PS00217">
    <property type="entry name" value="SUGAR_TRANSPORT_2"/>
    <property type="match status" value="1"/>
</dbReference>
<dbReference type="InterPro" id="IPR005829">
    <property type="entry name" value="Sugar_transporter_CS"/>
</dbReference>
<dbReference type="InterPro" id="IPR036259">
    <property type="entry name" value="MFS_trans_sf"/>
</dbReference>
<dbReference type="EMBL" id="CP099427">
    <property type="protein sequence ID" value="USW58010.1"/>
    <property type="molecule type" value="Genomic_DNA"/>
</dbReference>
<evidence type="ECO:0000256" key="3">
    <source>
        <dbReference type="ARBA" id="ARBA00022448"/>
    </source>
</evidence>
<dbReference type="InterPro" id="IPR005828">
    <property type="entry name" value="MFS_sugar_transport-like"/>
</dbReference>
<keyword evidence="6 7" id="KW-0472">Membrane</keyword>
<evidence type="ECO:0000313" key="9">
    <source>
        <dbReference type="EMBL" id="USW58010.1"/>
    </source>
</evidence>
<dbReference type="PRINTS" id="PR00171">
    <property type="entry name" value="SUGRTRNSPORT"/>
</dbReference>
<organism evidence="9 10">
    <name type="scientific">Septoria linicola</name>
    <dbReference type="NCBI Taxonomy" id="215465"/>
    <lineage>
        <taxon>Eukaryota</taxon>
        <taxon>Fungi</taxon>
        <taxon>Dikarya</taxon>
        <taxon>Ascomycota</taxon>
        <taxon>Pezizomycotina</taxon>
        <taxon>Dothideomycetes</taxon>
        <taxon>Dothideomycetidae</taxon>
        <taxon>Mycosphaerellales</taxon>
        <taxon>Mycosphaerellaceae</taxon>
        <taxon>Septoria</taxon>
    </lineage>
</organism>
<feature type="transmembrane region" description="Helical" evidence="7">
    <location>
        <begin position="207"/>
        <end position="225"/>
    </location>
</feature>
<feature type="transmembrane region" description="Helical" evidence="7">
    <location>
        <begin position="447"/>
        <end position="472"/>
    </location>
</feature>
<comment type="subcellular location">
    <subcellularLocation>
        <location evidence="1">Membrane</location>
        <topology evidence="1">Multi-pass membrane protein</topology>
    </subcellularLocation>
</comment>
<dbReference type="GO" id="GO:0015791">
    <property type="term" value="P:polyol transmembrane transport"/>
    <property type="evidence" value="ECO:0007669"/>
    <property type="project" value="UniProtKB-ARBA"/>
</dbReference>
<gene>
    <name evidence="9" type="ORF">Slin15195_G113290</name>
</gene>
<reference evidence="9" key="1">
    <citation type="submission" date="2022-06" db="EMBL/GenBank/DDBJ databases">
        <title>Complete genome sequences of two strains of the flax pathogen Septoria linicola.</title>
        <authorList>
            <person name="Lapalu N."/>
            <person name="Simon A."/>
            <person name="Demenou B."/>
            <person name="Paumier D."/>
            <person name="Guillot M.-P."/>
            <person name="Gout L."/>
            <person name="Valade R."/>
        </authorList>
    </citation>
    <scope>NUCLEOTIDE SEQUENCE</scope>
    <source>
        <strain evidence="9">SE15195</strain>
    </source>
</reference>
<feature type="transmembrane region" description="Helical" evidence="7">
    <location>
        <begin position="479"/>
        <end position="500"/>
    </location>
</feature>
<evidence type="ECO:0000256" key="4">
    <source>
        <dbReference type="ARBA" id="ARBA00022692"/>
    </source>
</evidence>
<feature type="transmembrane region" description="Helical" evidence="7">
    <location>
        <begin position="506"/>
        <end position="529"/>
    </location>
</feature>
<dbReference type="GO" id="GO:0022857">
    <property type="term" value="F:transmembrane transporter activity"/>
    <property type="evidence" value="ECO:0007669"/>
    <property type="project" value="InterPro"/>
</dbReference>
<feature type="transmembrane region" description="Helical" evidence="7">
    <location>
        <begin position="237"/>
        <end position="260"/>
    </location>
</feature>
<dbReference type="Proteomes" id="UP001056384">
    <property type="component" value="Chromosome 10"/>
</dbReference>
<dbReference type="PROSITE" id="PS50850">
    <property type="entry name" value="MFS"/>
    <property type="match status" value="1"/>
</dbReference>
<accession>A0A9Q9AZL3</accession>
<feature type="transmembrane region" description="Helical" evidence="7">
    <location>
        <begin position="574"/>
        <end position="594"/>
    </location>
</feature>
<keyword evidence="5 7" id="KW-1133">Transmembrane helix</keyword>
<feature type="transmembrane region" description="Helical" evidence="7">
    <location>
        <begin position="272"/>
        <end position="292"/>
    </location>
</feature>
<proteinExistence type="inferred from homology"/>
<evidence type="ECO:0000256" key="7">
    <source>
        <dbReference type="SAM" id="Phobius"/>
    </source>
</evidence>
<dbReference type="GO" id="GO:0016020">
    <property type="term" value="C:membrane"/>
    <property type="evidence" value="ECO:0007669"/>
    <property type="project" value="UniProtKB-SubCell"/>
</dbReference>
<evidence type="ECO:0000256" key="2">
    <source>
        <dbReference type="ARBA" id="ARBA00010992"/>
    </source>
</evidence>
<evidence type="ECO:0000256" key="5">
    <source>
        <dbReference type="ARBA" id="ARBA00022989"/>
    </source>
</evidence>
<dbReference type="PANTHER" id="PTHR48020">
    <property type="entry name" value="PROTON MYO-INOSITOL COTRANSPORTER"/>
    <property type="match status" value="1"/>
</dbReference>
<feature type="domain" description="Major facilitator superfamily (MFS) profile" evidence="8">
    <location>
        <begin position="128"/>
        <end position="598"/>
    </location>
</feature>
<dbReference type="SUPFAM" id="SSF103473">
    <property type="entry name" value="MFS general substrate transporter"/>
    <property type="match status" value="1"/>
</dbReference>
<sequence length="688" mass="75839">MAYQNHRHVGRIDQPFADLDVRQADAQADAFVEAYGLQKWRTVFVKAARILRDPEAWRSIDSIKSRSVGELTAFEADDLEREEIEIRDDKNGIAPWNVEFWSKRHTKSSSNMTGKSGFWHQPKELRTTIITLCVGAIVQGWNQTGSNGANLTWPLDLELIPGQFGCDPRGRAAWIFAIVNAAPWFSAAIFALLLSDPANELLFGRRAAIIVSAVFVLGASIGGGLVRTWQELLASRILLGIGMGCKASVVAVFAAEVAPARIRGSLVMNWQLFDALGIFLGFSANLMVSPLGSSSWRWMTASSAFPTIILLALAILACPESPRFLMGKGHYVEAYETLSRLRGSHILAAKEFLYTHFQMNVERTMSMSGADTADDASISHLATAARPNFFQKVWQLFTVPRIRNATLTAVTCMVSQQLCGVNVIIFYSSTLFATSSGAVCDPETSSLMGPLLMSWGIGLINFLFALPAYWLIDQKGRRWLLMTTLPFLFLFMGAAALSYANGSHNAVFGVFAYLFMAVYSVGMGPVPFTISAEVFPLDHRVAGMSFAVFTNLLGAGLLTLFVPAMTTSSLGHGGLLGISTFLNFVALVLVFCFVRETVGAADRDNPGSVTALALEELYRIFNVPVGGFLKYQVMEVVPYWRMRLVWLSSKRNDPSPRQPQPVYRWWEATRVTEMHHVATAVDDSDPEE</sequence>
<keyword evidence="9" id="KW-0762">Sugar transport</keyword>
<comment type="similarity">
    <text evidence="2">Belongs to the major facilitator superfamily. Sugar transporter (TC 2.A.1.1) family.</text>
</comment>
<name>A0A9Q9AZL3_9PEZI</name>
<evidence type="ECO:0000256" key="1">
    <source>
        <dbReference type="ARBA" id="ARBA00004141"/>
    </source>
</evidence>
<dbReference type="GO" id="GO:0015798">
    <property type="term" value="P:myo-inositol transport"/>
    <property type="evidence" value="ECO:0007669"/>
    <property type="project" value="UniProtKB-ARBA"/>
</dbReference>
<evidence type="ECO:0000259" key="8">
    <source>
        <dbReference type="PROSITE" id="PS50850"/>
    </source>
</evidence>
<feature type="transmembrane region" description="Helical" evidence="7">
    <location>
        <begin position="173"/>
        <end position="195"/>
    </location>
</feature>
<keyword evidence="10" id="KW-1185">Reference proteome</keyword>